<dbReference type="EMBL" id="CDOL01000235">
    <property type="protein sequence ID" value="CEN53537.1"/>
    <property type="molecule type" value="Genomic_DNA"/>
</dbReference>
<keyword evidence="4" id="KW-1185">Reference proteome</keyword>
<dbReference type="SUPFAM" id="SSF52540">
    <property type="entry name" value="P-loop containing nucleoside triphosphate hydrolases"/>
    <property type="match status" value="1"/>
</dbReference>
<gene>
    <name evidence="1" type="ORF">CCAND38_330041</name>
    <name evidence="2" type="ORF">CCAND93_460020</name>
</gene>
<dbReference type="Proteomes" id="UP000038200">
    <property type="component" value="Unassembled WGS sequence"/>
</dbReference>
<dbReference type="STRING" id="1848903.CCAND38_330041"/>
<evidence type="ECO:0000313" key="3">
    <source>
        <dbReference type="Proteomes" id="UP000038200"/>
    </source>
</evidence>
<evidence type="ECO:0000313" key="1">
    <source>
        <dbReference type="EMBL" id="CEN46343.1"/>
    </source>
</evidence>
<dbReference type="OrthoDB" id="9762778at2"/>
<evidence type="ECO:0000313" key="4">
    <source>
        <dbReference type="Proteomes" id="UP000045051"/>
    </source>
</evidence>
<dbReference type="InterPro" id="IPR027417">
    <property type="entry name" value="P-loop_NTPase"/>
</dbReference>
<proteinExistence type="predicted"/>
<name>A0A0B7HVJ2_9FLAO</name>
<sequence length="48" mass="5553">MIIFISHRLHSLQKVADEICILDGGKIILSGNHENLMQTRNFYSDFFS</sequence>
<organism evidence="1 4">
    <name type="scientific">Capnocytophaga canis</name>
    <dbReference type="NCBI Taxonomy" id="1848903"/>
    <lineage>
        <taxon>Bacteria</taxon>
        <taxon>Pseudomonadati</taxon>
        <taxon>Bacteroidota</taxon>
        <taxon>Flavobacteriia</taxon>
        <taxon>Flavobacteriales</taxon>
        <taxon>Flavobacteriaceae</taxon>
        <taxon>Capnocytophaga</taxon>
    </lineage>
</organism>
<dbReference type="AlphaFoldDB" id="A0A0B7HVJ2"/>
<reference evidence="3 4" key="1">
    <citation type="submission" date="2015-01" db="EMBL/GenBank/DDBJ databases">
        <authorList>
            <person name="MANFREDI Pablo"/>
        </authorList>
    </citation>
    <scope>NUCLEOTIDE SEQUENCE [LARGE SCALE GENOMIC DNA]</scope>
    <source>
        <strain evidence="1 4">CcD38</strain>
        <strain evidence="2 3">CcD93</strain>
    </source>
</reference>
<dbReference type="Gene3D" id="3.40.50.300">
    <property type="entry name" value="P-loop containing nucleotide triphosphate hydrolases"/>
    <property type="match status" value="1"/>
</dbReference>
<evidence type="ECO:0000313" key="2">
    <source>
        <dbReference type="EMBL" id="CEN53537.1"/>
    </source>
</evidence>
<dbReference type="EMBL" id="CDOI01000144">
    <property type="protein sequence ID" value="CEN46343.1"/>
    <property type="molecule type" value="Genomic_DNA"/>
</dbReference>
<protein>
    <submittedName>
        <fullName evidence="1">Uncharacterized protein</fullName>
    </submittedName>
</protein>
<dbReference type="Proteomes" id="UP000045051">
    <property type="component" value="Unassembled WGS sequence"/>
</dbReference>
<dbReference type="RefSeq" id="WP_156127638.1">
    <property type="nucleotide sequence ID" value="NZ_CDOL01000235.1"/>
</dbReference>
<accession>A0A0B7HVJ2</accession>